<accession>A0A1S8TWU3</accession>
<evidence type="ECO:0000256" key="4">
    <source>
        <dbReference type="ARBA" id="ARBA00022679"/>
    </source>
</evidence>
<comment type="caution">
    <text evidence="14">The sequence shown here is derived from an EMBL/GenBank/DDBJ whole genome shotgun (WGS) entry which is preliminary data.</text>
</comment>
<dbReference type="PIRSF" id="PIRSF006268">
    <property type="entry name" value="ApbE"/>
    <property type="match status" value="1"/>
</dbReference>
<evidence type="ECO:0000256" key="12">
    <source>
        <dbReference type="SAM" id="Coils"/>
    </source>
</evidence>
<protein>
    <recommendedName>
        <fullName evidence="2 10">FAD:protein FMN transferase</fullName>
        <ecNumber evidence="1 10">2.7.1.180</ecNumber>
    </recommendedName>
    <alternativeName>
        <fullName evidence="8 10">Flavin transferase</fullName>
    </alternativeName>
</protein>
<dbReference type="InterPro" id="IPR003374">
    <property type="entry name" value="ApbE-like_sf"/>
</dbReference>
<feature type="binding site" evidence="11">
    <location>
        <position position="179"/>
    </location>
    <ligand>
        <name>Mg(2+)</name>
        <dbReference type="ChEBI" id="CHEBI:18420"/>
    </ligand>
</feature>
<dbReference type="GO" id="GO:0016740">
    <property type="term" value="F:transferase activity"/>
    <property type="evidence" value="ECO:0007669"/>
    <property type="project" value="UniProtKB-UniRule"/>
</dbReference>
<keyword evidence="15" id="KW-1185">Reference proteome</keyword>
<sequence>MINISAISIQLLIITIIVGMILIFIFISGKREKIEAAKSSYVLGTVINLKAFGNKAEKAINKAIERLNNIDNKMSVFKEKSYISKINSKAGFGIESVSKDTYFVVKKAVEYSRILEGAFDPTIRPLVKLWNIGANKEIVPEKLKIEEALRYVNYNDVILDESNHKIMLKNKNQALDVGGIAKGFAADEVRDIFYKYNIKSALIDLGGNIFALGSKEDGTPWRIGIQNPFESRGEFVGILSVKNKSVVTSGNYERYFIKDGERFHHIIDPQTGYPSQSKIISATIISDNSIDGDGLSTGAYILDIDKSLKIIEEIEGIDAIFITEDKNVYTTSGIDKNIFTLTDEEFTSVNS</sequence>
<evidence type="ECO:0000313" key="15">
    <source>
        <dbReference type="Proteomes" id="UP000190890"/>
    </source>
</evidence>
<dbReference type="GO" id="GO:0046872">
    <property type="term" value="F:metal ion binding"/>
    <property type="evidence" value="ECO:0007669"/>
    <property type="project" value="UniProtKB-UniRule"/>
</dbReference>
<evidence type="ECO:0000256" key="5">
    <source>
        <dbReference type="ARBA" id="ARBA00022723"/>
    </source>
</evidence>
<name>A0A1S8TWU3_9CLOT</name>
<evidence type="ECO:0000313" key="14">
    <source>
        <dbReference type="EMBL" id="OOM82227.1"/>
    </source>
</evidence>
<evidence type="ECO:0000256" key="7">
    <source>
        <dbReference type="ARBA" id="ARBA00022842"/>
    </source>
</evidence>
<dbReference type="SUPFAM" id="SSF143631">
    <property type="entry name" value="ApbE-like"/>
    <property type="match status" value="1"/>
</dbReference>
<keyword evidence="12" id="KW-0175">Coiled coil</keyword>
<keyword evidence="13" id="KW-0812">Transmembrane</keyword>
<evidence type="ECO:0000256" key="1">
    <source>
        <dbReference type="ARBA" id="ARBA00011955"/>
    </source>
</evidence>
<organism evidence="14 15">
    <name type="scientific">Clostridium puniceum</name>
    <dbReference type="NCBI Taxonomy" id="29367"/>
    <lineage>
        <taxon>Bacteria</taxon>
        <taxon>Bacillati</taxon>
        <taxon>Bacillota</taxon>
        <taxon>Clostridia</taxon>
        <taxon>Eubacteriales</taxon>
        <taxon>Clostridiaceae</taxon>
        <taxon>Clostridium</taxon>
    </lineage>
</organism>
<dbReference type="InterPro" id="IPR024932">
    <property type="entry name" value="ApbE"/>
</dbReference>
<feature type="transmembrane region" description="Helical" evidence="13">
    <location>
        <begin position="6"/>
        <end position="27"/>
    </location>
</feature>
<keyword evidence="6 10" id="KW-0274">FAD</keyword>
<dbReference type="Pfam" id="PF02424">
    <property type="entry name" value="ApbE"/>
    <property type="match status" value="1"/>
</dbReference>
<evidence type="ECO:0000256" key="11">
    <source>
        <dbReference type="PIRSR" id="PIRSR006268-2"/>
    </source>
</evidence>
<keyword evidence="5 10" id="KW-0479">Metal-binding</keyword>
<feature type="coiled-coil region" evidence="12">
    <location>
        <begin position="53"/>
        <end position="80"/>
    </location>
</feature>
<dbReference type="Proteomes" id="UP000190890">
    <property type="component" value="Unassembled WGS sequence"/>
</dbReference>
<dbReference type="Gene3D" id="3.10.520.10">
    <property type="entry name" value="ApbE-like domains"/>
    <property type="match status" value="1"/>
</dbReference>
<evidence type="ECO:0000256" key="8">
    <source>
        <dbReference type="ARBA" id="ARBA00031306"/>
    </source>
</evidence>
<reference evidence="14 15" key="1">
    <citation type="submission" date="2016-05" db="EMBL/GenBank/DDBJ databases">
        <title>Microbial solvent formation.</title>
        <authorList>
            <person name="Poehlein A."/>
            <person name="Montoya Solano J.D."/>
            <person name="Flitsch S."/>
            <person name="Krabben P."/>
            <person name="Duerre P."/>
            <person name="Daniel R."/>
        </authorList>
    </citation>
    <scope>NUCLEOTIDE SEQUENCE [LARGE SCALE GENOMIC DNA]</scope>
    <source>
        <strain evidence="14 15">DSM 2619</strain>
    </source>
</reference>
<keyword evidence="13" id="KW-1133">Transmembrane helix</keyword>
<comment type="similarity">
    <text evidence="10">Belongs to the ApbE family.</text>
</comment>
<comment type="cofactor">
    <cofactor evidence="11">
        <name>Mg(2+)</name>
        <dbReference type="ChEBI" id="CHEBI:18420"/>
    </cofactor>
    <cofactor evidence="11">
        <name>Mn(2+)</name>
        <dbReference type="ChEBI" id="CHEBI:29035"/>
    </cofactor>
    <text evidence="11">Magnesium. Can also use manganese.</text>
</comment>
<dbReference type="EMBL" id="LZZM01000022">
    <property type="protein sequence ID" value="OOM82227.1"/>
    <property type="molecule type" value="Genomic_DNA"/>
</dbReference>
<dbReference type="AlphaFoldDB" id="A0A1S8TWU3"/>
<keyword evidence="3 10" id="KW-0285">Flavoprotein</keyword>
<evidence type="ECO:0000256" key="10">
    <source>
        <dbReference type="PIRNR" id="PIRNR006268"/>
    </source>
</evidence>
<evidence type="ECO:0000256" key="13">
    <source>
        <dbReference type="SAM" id="Phobius"/>
    </source>
</evidence>
<dbReference type="STRING" id="29367.CLPUN_03660"/>
<dbReference type="PANTHER" id="PTHR30040:SF2">
    <property type="entry name" value="FAD:PROTEIN FMN TRANSFERASE"/>
    <property type="match status" value="1"/>
</dbReference>
<evidence type="ECO:0000256" key="2">
    <source>
        <dbReference type="ARBA" id="ARBA00016337"/>
    </source>
</evidence>
<evidence type="ECO:0000256" key="3">
    <source>
        <dbReference type="ARBA" id="ARBA00022630"/>
    </source>
</evidence>
<proteinExistence type="inferred from homology"/>
<dbReference type="EC" id="2.7.1.180" evidence="1 10"/>
<keyword evidence="7 10" id="KW-0460">Magnesium</keyword>
<keyword evidence="13" id="KW-0472">Membrane</keyword>
<keyword evidence="14" id="KW-0449">Lipoprotein</keyword>
<feature type="binding site" evidence="11">
    <location>
        <position position="297"/>
    </location>
    <ligand>
        <name>Mg(2+)</name>
        <dbReference type="ChEBI" id="CHEBI:18420"/>
    </ligand>
</feature>
<dbReference type="RefSeq" id="WP_077845741.1">
    <property type="nucleotide sequence ID" value="NZ_LZZM01000022.1"/>
</dbReference>
<keyword evidence="4 10" id="KW-0808">Transferase</keyword>
<dbReference type="PANTHER" id="PTHR30040">
    <property type="entry name" value="THIAMINE BIOSYNTHESIS LIPOPROTEIN APBE"/>
    <property type="match status" value="1"/>
</dbReference>
<feature type="binding site" evidence="11">
    <location>
        <position position="293"/>
    </location>
    <ligand>
        <name>Mg(2+)</name>
        <dbReference type="ChEBI" id="CHEBI:18420"/>
    </ligand>
</feature>
<gene>
    <name evidence="14" type="primary">apbE_1</name>
    <name evidence="14" type="ORF">CLPUN_03660</name>
</gene>
<evidence type="ECO:0000256" key="9">
    <source>
        <dbReference type="ARBA" id="ARBA00048540"/>
    </source>
</evidence>
<evidence type="ECO:0000256" key="6">
    <source>
        <dbReference type="ARBA" id="ARBA00022827"/>
    </source>
</evidence>
<comment type="catalytic activity">
    <reaction evidence="9 10">
        <text>L-threonyl-[protein] + FAD = FMN-L-threonyl-[protein] + AMP + H(+)</text>
        <dbReference type="Rhea" id="RHEA:36847"/>
        <dbReference type="Rhea" id="RHEA-COMP:11060"/>
        <dbReference type="Rhea" id="RHEA-COMP:11061"/>
        <dbReference type="ChEBI" id="CHEBI:15378"/>
        <dbReference type="ChEBI" id="CHEBI:30013"/>
        <dbReference type="ChEBI" id="CHEBI:57692"/>
        <dbReference type="ChEBI" id="CHEBI:74257"/>
        <dbReference type="ChEBI" id="CHEBI:456215"/>
        <dbReference type="EC" id="2.7.1.180"/>
    </reaction>
</comment>